<reference evidence="1 2" key="1">
    <citation type="submission" date="2011-06" db="EMBL/GenBank/DDBJ databases">
        <authorList>
            <person name="Muzny D."/>
            <person name="Qin X."/>
            <person name="Deng J."/>
            <person name="Jiang H."/>
            <person name="Liu Y."/>
            <person name="Qu J."/>
            <person name="Song X.-Z."/>
            <person name="Zhang L."/>
            <person name="Thornton R."/>
            <person name="Coyle M."/>
            <person name="Francisco L."/>
            <person name="Jackson L."/>
            <person name="Javaid M."/>
            <person name="Korchina V."/>
            <person name="Kovar C."/>
            <person name="Mata R."/>
            <person name="Mathew T."/>
            <person name="Ngo R."/>
            <person name="Nguyen L."/>
            <person name="Nguyen N."/>
            <person name="Okwuonu G."/>
            <person name="Ongeri F."/>
            <person name="Pham C."/>
            <person name="Simmons D."/>
            <person name="Wilczek-Boney K."/>
            <person name="Hale W."/>
            <person name="Jakkamsetti A."/>
            <person name="Pham P."/>
            <person name="Ruth R."/>
            <person name="San Lucas F."/>
            <person name="Warren J."/>
            <person name="Zhang J."/>
            <person name="Zhao Z."/>
            <person name="Zhou C."/>
            <person name="Zhu D."/>
            <person name="Lee S."/>
            <person name="Bess C."/>
            <person name="Blankenburg K."/>
            <person name="Forbes L."/>
            <person name="Fu Q."/>
            <person name="Gubbala S."/>
            <person name="Hirani K."/>
            <person name="Jayaseelan J.C."/>
            <person name="Lara F."/>
            <person name="Munidasa M."/>
            <person name="Palculict T."/>
            <person name="Patil S."/>
            <person name="Pu L.-L."/>
            <person name="Saada N."/>
            <person name="Tang L."/>
            <person name="Weissenberger G."/>
            <person name="Zhu Y."/>
            <person name="Hemphill L."/>
            <person name="Shang Y."/>
            <person name="Youmans B."/>
            <person name="Ayvaz T."/>
            <person name="Ross M."/>
            <person name="Santibanez J."/>
            <person name="Aqrawi P."/>
            <person name="Gross S."/>
            <person name="Joshi V."/>
            <person name="Fowler G."/>
            <person name="Nazareth L."/>
            <person name="Reid J."/>
            <person name="Worley K."/>
            <person name="Petrosino J."/>
            <person name="Highlander S."/>
            <person name="Gibbs R."/>
        </authorList>
    </citation>
    <scope>NUCLEOTIDE SEQUENCE [LARGE SCALE GENOMIC DNA]</scope>
    <source>
        <strain evidence="1 2">ATCC 29427</strain>
    </source>
</reference>
<evidence type="ECO:0000313" key="1">
    <source>
        <dbReference type="EMBL" id="EGY76590.1"/>
    </source>
</evidence>
<gene>
    <name evidence="1" type="ORF">HMPREF9129_1979</name>
</gene>
<keyword evidence="2" id="KW-1185">Reference proteome</keyword>
<dbReference type="Proteomes" id="UP000003422">
    <property type="component" value="Unassembled WGS sequence"/>
</dbReference>
<sequence length="61" mass="7221">MKQQEEENEKKENNKFMFTLTLYATVKTTKPIYKKRLKNGIILSNINKKSLNLEVMKDEVS</sequence>
<dbReference type="AlphaFoldDB" id="G4D6E9"/>
<comment type="caution">
    <text evidence="1">The sequence shown here is derived from an EMBL/GenBank/DDBJ whole genome shotgun (WGS) entry which is preliminary data.</text>
</comment>
<dbReference type="EMBL" id="AGBB01000202">
    <property type="protein sequence ID" value="EGY76590.1"/>
    <property type="molecule type" value="Genomic_DNA"/>
</dbReference>
<dbReference type="PATRIC" id="fig|997350.3.peg.1895"/>
<accession>G4D6E9</accession>
<evidence type="ECO:0000313" key="2">
    <source>
        <dbReference type="Proteomes" id="UP000003422"/>
    </source>
</evidence>
<dbReference type="HOGENOM" id="CLU_2918639_0_0_9"/>
<proteinExistence type="predicted"/>
<dbReference type="STRING" id="997350.HMPREF9129_1979"/>
<protein>
    <submittedName>
        <fullName evidence="1">Uncharacterized protein</fullName>
    </submittedName>
</protein>
<organism evidence="1 2">
    <name type="scientific">Peptoniphilus indolicus ATCC 29427</name>
    <dbReference type="NCBI Taxonomy" id="997350"/>
    <lineage>
        <taxon>Bacteria</taxon>
        <taxon>Bacillati</taxon>
        <taxon>Bacillota</taxon>
        <taxon>Tissierellia</taxon>
        <taxon>Tissierellales</taxon>
        <taxon>Peptoniphilaceae</taxon>
        <taxon>Peptoniphilus</taxon>
    </lineage>
</organism>
<name>G4D6E9_9FIRM</name>